<dbReference type="Proteomes" id="UP000277256">
    <property type="component" value="Unassembled WGS sequence"/>
</dbReference>
<proteinExistence type="predicted"/>
<feature type="region of interest" description="Disordered" evidence="5">
    <location>
        <begin position="523"/>
        <end position="546"/>
    </location>
</feature>
<dbReference type="OrthoDB" id="5175240at2"/>
<dbReference type="AlphaFoldDB" id="A0A426UU00"/>
<dbReference type="RefSeq" id="WP_125249249.1">
    <property type="nucleotide sequence ID" value="NZ_RSEB01000005.1"/>
</dbReference>
<evidence type="ECO:0000259" key="8">
    <source>
        <dbReference type="Pfam" id="PF00746"/>
    </source>
</evidence>
<keyword evidence="6" id="KW-0812">Transmembrane</keyword>
<evidence type="ECO:0000256" key="4">
    <source>
        <dbReference type="ARBA" id="ARBA00023088"/>
    </source>
</evidence>
<comment type="caution">
    <text evidence="9">The sequence shown here is derived from an EMBL/GenBank/DDBJ whole genome shotgun (WGS) entry which is preliminary data.</text>
</comment>
<dbReference type="EMBL" id="RSEB01000005">
    <property type="protein sequence ID" value="RRR97452.1"/>
    <property type="molecule type" value="Genomic_DNA"/>
</dbReference>
<evidence type="ECO:0000313" key="10">
    <source>
        <dbReference type="Proteomes" id="UP000277256"/>
    </source>
</evidence>
<protein>
    <submittedName>
        <fullName evidence="9">LPXTG cell wall anchor domain-containing protein</fullName>
    </submittedName>
</protein>
<organism evidence="9 10">
    <name type="scientific">Glycomyces terrestris</name>
    <dbReference type="NCBI Taxonomy" id="2493553"/>
    <lineage>
        <taxon>Bacteria</taxon>
        <taxon>Bacillati</taxon>
        <taxon>Actinomycetota</taxon>
        <taxon>Actinomycetes</taxon>
        <taxon>Glycomycetales</taxon>
        <taxon>Glycomycetaceae</taxon>
        <taxon>Glycomyces</taxon>
    </lineage>
</organism>
<evidence type="ECO:0000256" key="6">
    <source>
        <dbReference type="SAM" id="Phobius"/>
    </source>
</evidence>
<feature type="transmembrane region" description="Helical" evidence="6">
    <location>
        <begin position="496"/>
        <end position="515"/>
    </location>
</feature>
<keyword evidence="6" id="KW-1133">Transmembrane helix</keyword>
<keyword evidence="3 7" id="KW-0732">Signal</keyword>
<keyword evidence="10" id="KW-1185">Reference proteome</keyword>
<dbReference type="InterPro" id="IPR019931">
    <property type="entry name" value="LPXTG_anchor"/>
</dbReference>
<keyword evidence="2" id="KW-0964">Secreted</keyword>
<keyword evidence="6" id="KW-0472">Membrane</keyword>
<feature type="chain" id="PRO_5019396802" evidence="7">
    <location>
        <begin position="36"/>
        <end position="546"/>
    </location>
</feature>
<feature type="domain" description="Gram-positive cocci surface proteins LPxTG" evidence="8">
    <location>
        <begin position="487"/>
        <end position="520"/>
    </location>
</feature>
<dbReference type="Pfam" id="PF00746">
    <property type="entry name" value="Gram_pos_anchor"/>
    <property type="match status" value="1"/>
</dbReference>
<name>A0A426UU00_9ACTN</name>
<reference evidence="9 10" key="1">
    <citation type="submission" date="2018-12" db="EMBL/GenBank/DDBJ databases">
        <title>Glycomyces sp. YIM 121974 draft genome.</title>
        <authorList>
            <person name="Li Q."/>
        </authorList>
    </citation>
    <scope>NUCLEOTIDE SEQUENCE [LARGE SCALE GENOMIC DNA]</scope>
    <source>
        <strain evidence="9 10">YIM 121974</strain>
    </source>
</reference>
<keyword evidence="4" id="KW-0572">Peptidoglycan-anchor</keyword>
<sequence length="546" mass="56283">MSTPFKKAGRLPAALAAVLAAAAAGAGAFAPPAAAQAPVPSDVSLHLDNPHVPGAPPRAASLDVAFDEDPTGVLLMRLEVDAPDATVYFGAGTGCETPDNQPSIECEHPDPGPANTFAFTVAAATGTEPGDYDYTLTILLDGTEIHTESGVVEVAEERADGVFRDFTHEYLSFTGVEPGSVVEASPRILQNSALPDHIAALGVFFGGPVGPGLSLDGVGVTAPWDNCTPDIVMPSGGWYCFFTDIEDLPGTVLGFSEPIRYQVDGDAPGPMLACGCSYDLFGISQEVFDRDFGGVWWDPASTNLLGIGAAANQEDPVPGDEPTRGAVDIETTANPYDLYTGGADLRGRVVEVTVPVGNDGPAAALNRALGEEEPAYQLRGRLPEGAELVSLDSDGVDQWTCADSGELDALHEAAGDGTGLDRFDFVCSFWALEPDEEREFTFTVDLDGATGEPGALEVAALYRGVDGLDLDGDPSNDTAALTVDDRALPNTGTSTITVVAVAAGALALGIVLFVLTRRRREPAAAAGDADATGTADGGEGTSNPAS</sequence>
<evidence type="ECO:0000256" key="1">
    <source>
        <dbReference type="ARBA" id="ARBA00022512"/>
    </source>
</evidence>
<evidence type="ECO:0000256" key="7">
    <source>
        <dbReference type="SAM" id="SignalP"/>
    </source>
</evidence>
<dbReference type="NCBIfam" id="TIGR01167">
    <property type="entry name" value="LPXTG_anchor"/>
    <property type="match status" value="1"/>
</dbReference>
<feature type="compositionally biased region" description="Low complexity" evidence="5">
    <location>
        <begin position="523"/>
        <end position="534"/>
    </location>
</feature>
<feature type="signal peptide" evidence="7">
    <location>
        <begin position="1"/>
        <end position="35"/>
    </location>
</feature>
<keyword evidence="1" id="KW-0134">Cell wall</keyword>
<evidence type="ECO:0000256" key="5">
    <source>
        <dbReference type="SAM" id="MobiDB-lite"/>
    </source>
</evidence>
<evidence type="ECO:0000313" key="9">
    <source>
        <dbReference type="EMBL" id="RRR97452.1"/>
    </source>
</evidence>
<gene>
    <name evidence="9" type="ORF">EIW28_18790</name>
</gene>
<evidence type="ECO:0000256" key="2">
    <source>
        <dbReference type="ARBA" id="ARBA00022525"/>
    </source>
</evidence>
<accession>A0A426UU00</accession>
<evidence type="ECO:0000256" key="3">
    <source>
        <dbReference type="ARBA" id="ARBA00022729"/>
    </source>
</evidence>